<evidence type="ECO:0000259" key="2">
    <source>
        <dbReference type="PROSITE" id="PS50943"/>
    </source>
</evidence>
<organism evidence="3 4">
    <name type="scientific">Bermanella marisrubri</name>
    <dbReference type="NCBI Taxonomy" id="207949"/>
    <lineage>
        <taxon>Bacteria</taxon>
        <taxon>Pseudomonadati</taxon>
        <taxon>Pseudomonadota</taxon>
        <taxon>Gammaproteobacteria</taxon>
        <taxon>Oceanospirillales</taxon>
        <taxon>Oceanospirillaceae</taxon>
        <taxon>Bermanella</taxon>
    </lineage>
</organism>
<evidence type="ECO:0000313" key="4">
    <source>
        <dbReference type="Proteomes" id="UP000004263"/>
    </source>
</evidence>
<feature type="domain" description="HTH cro/C1-type" evidence="2">
    <location>
        <begin position="28"/>
        <end position="74"/>
    </location>
</feature>
<protein>
    <recommendedName>
        <fullName evidence="2">HTH cro/C1-type domain-containing protein</fullName>
    </recommendedName>
</protein>
<dbReference type="PANTHER" id="PTHR36924:SF1">
    <property type="entry name" value="ANTITOXIN HIGA-1"/>
    <property type="match status" value="1"/>
</dbReference>
<dbReference type="SUPFAM" id="SSF47413">
    <property type="entry name" value="lambda repressor-like DNA-binding domains"/>
    <property type="match status" value="1"/>
</dbReference>
<dbReference type="NCBIfam" id="TIGR02607">
    <property type="entry name" value="antidote_HigA"/>
    <property type="match status" value="1"/>
</dbReference>
<dbReference type="STRING" id="207949.RED65_06863"/>
<dbReference type="RefSeq" id="WP_007016197.1">
    <property type="nucleotide sequence ID" value="NZ_AAQH01000006.1"/>
</dbReference>
<dbReference type="InterPro" id="IPR013430">
    <property type="entry name" value="Toxin_antidote_HigA"/>
</dbReference>
<dbReference type="PROSITE" id="PS50943">
    <property type="entry name" value="HTH_CROC1"/>
    <property type="match status" value="1"/>
</dbReference>
<dbReference type="SMART" id="SM00530">
    <property type="entry name" value="HTH_XRE"/>
    <property type="match status" value="1"/>
</dbReference>
<proteinExistence type="predicted"/>
<dbReference type="Pfam" id="PF01381">
    <property type="entry name" value="HTH_3"/>
    <property type="match status" value="1"/>
</dbReference>
<evidence type="ECO:0000256" key="1">
    <source>
        <dbReference type="ARBA" id="ARBA00023125"/>
    </source>
</evidence>
<accession>Q1N2S3</accession>
<evidence type="ECO:0000313" key="3">
    <source>
        <dbReference type="EMBL" id="EAT12596.1"/>
    </source>
</evidence>
<dbReference type="PANTHER" id="PTHR36924">
    <property type="entry name" value="ANTITOXIN HIGA-1"/>
    <property type="match status" value="1"/>
</dbReference>
<dbReference type="CDD" id="cd00093">
    <property type="entry name" value="HTH_XRE"/>
    <property type="match status" value="1"/>
</dbReference>
<dbReference type="GO" id="GO:0003677">
    <property type="term" value="F:DNA binding"/>
    <property type="evidence" value="ECO:0007669"/>
    <property type="project" value="UniProtKB-KW"/>
</dbReference>
<sequence length="104" mass="11544">MTTEFRIPGHQPTSVGIMLKEEFLDPMKISQGELAKAMGVSRKTVNELCGNKRGITAETALLLSKVLGTTPEFWINLQIMNDLWATSHSEKMKDKLEKATPLVA</sequence>
<dbReference type="InterPro" id="IPR010982">
    <property type="entry name" value="Lambda_DNA-bd_dom_sf"/>
</dbReference>
<dbReference type="EMBL" id="AAQH01000006">
    <property type="protein sequence ID" value="EAT12596.1"/>
    <property type="molecule type" value="Genomic_DNA"/>
</dbReference>
<dbReference type="AlphaFoldDB" id="Q1N2S3"/>
<gene>
    <name evidence="3" type="ORF">RED65_06863</name>
</gene>
<dbReference type="HOGENOM" id="CLU_140230_5_2_6"/>
<dbReference type="Proteomes" id="UP000004263">
    <property type="component" value="Unassembled WGS sequence"/>
</dbReference>
<keyword evidence="1" id="KW-0238">DNA-binding</keyword>
<name>Q1N2S3_9GAMM</name>
<dbReference type="Gene3D" id="1.10.260.40">
    <property type="entry name" value="lambda repressor-like DNA-binding domains"/>
    <property type="match status" value="1"/>
</dbReference>
<keyword evidence="4" id="KW-1185">Reference proteome</keyword>
<comment type="caution">
    <text evidence="3">The sequence shown here is derived from an EMBL/GenBank/DDBJ whole genome shotgun (WGS) entry which is preliminary data.</text>
</comment>
<reference evidence="3 4" key="1">
    <citation type="submission" date="2006-03" db="EMBL/GenBank/DDBJ databases">
        <authorList>
            <person name="Pinhassi J."/>
            <person name="Pedros-Alio C."/>
            <person name="Ferriera S."/>
            <person name="Johnson J."/>
            <person name="Kravitz S."/>
            <person name="Halpern A."/>
            <person name="Remington K."/>
            <person name="Beeson K."/>
            <person name="Tran B."/>
            <person name="Rogers Y.-H."/>
            <person name="Friedman R."/>
            <person name="Venter J.C."/>
        </authorList>
    </citation>
    <scope>NUCLEOTIDE SEQUENCE [LARGE SCALE GENOMIC DNA]</scope>
    <source>
        <strain evidence="3 4">RED65</strain>
    </source>
</reference>
<dbReference type="OrthoDB" id="9793869at2"/>
<dbReference type="InterPro" id="IPR001387">
    <property type="entry name" value="Cro/C1-type_HTH"/>
</dbReference>